<gene>
    <name evidence="1" type="ORF">7S2_4</name>
</gene>
<sequence length="222" mass="23261">MTIELRSGVTVHVEFPPRCPEVHLPSVPEPGPITVPVQGSLTAEQLAHIVATVTAKVVEELGGQPGSVTWDAVQDKPDAFPPAAHRHNAADIDDLPSGGGGAGIDDTTIGTDTTWSSQKTSDELAGKAPNVWLMMDPNTGEWSDPMTGNPVPGPEPESLQYGLGFALSAALTGAPFGNIMSALQATDTRVVAEMPESPIPGTLYLIRAADGTITWHMPSIWV</sequence>
<name>A0A2H4JEK4_9CAUD</name>
<evidence type="ECO:0000313" key="1">
    <source>
        <dbReference type="EMBL" id="ASN71997.1"/>
    </source>
</evidence>
<organism evidence="1">
    <name type="scientific">uncultured Caudovirales phage</name>
    <dbReference type="NCBI Taxonomy" id="2100421"/>
    <lineage>
        <taxon>Viruses</taxon>
        <taxon>Duplodnaviria</taxon>
        <taxon>Heunggongvirae</taxon>
        <taxon>Uroviricota</taxon>
        <taxon>Caudoviricetes</taxon>
        <taxon>Peduoviridae</taxon>
        <taxon>Maltschvirus</taxon>
        <taxon>Maltschvirus maltsch</taxon>
    </lineage>
</organism>
<proteinExistence type="predicted"/>
<reference evidence="1" key="1">
    <citation type="submission" date="2017-06" db="EMBL/GenBank/DDBJ databases">
        <title>Novel phages from South African skin metaviromes.</title>
        <authorList>
            <person name="van Zyl L.J."/>
            <person name="Abrahams Y."/>
            <person name="Stander E.A."/>
            <person name="Kirby B.M."/>
            <person name="Clavaud C."/>
            <person name="Farcet C."/>
            <person name="Breton L."/>
            <person name="Trindade M.I."/>
        </authorList>
    </citation>
    <scope>NUCLEOTIDE SEQUENCE</scope>
</reference>
<dbReference type="EMBL" id="MF417939">
    <property type="protein sequence ID" value="ASN71997.1"/>
    <property type="molecule type" value="Genomic_DNA"/>
</dbReference>
<protein>
    <submittedName>
        <fullName evidence="1">Putative tail fiber protein</fullName>
    </submittedName>
</protein>
<accession>A0A2H4JEK4</accession>